<evidence type="ECO:0000259" key="1">
    <source>
        <dbReference type="SMART" id="SM00382"/>
    </source>
</evidence>
<dbReference type="EMBL" id="QBML01000014">
    <property type="protein sequence ID" value="PZO40649.1"/>
    <property type="molecule type" value="Genomic_DNA"/>
</dbReference>
<accession>A0A2W4WFG8</accession>
<dbReference type="InterPro" id="IPR003593">
    <property type="entry name" value="AAA+_ATPase"/>
</dbReference>
<reference evidence="2 3" key="1">
    <citation type="submission" date="2018-04" db="EMBL/GenBank/DDBJ databases">
        <authorList>
            <person name="Go L.Y."/>
            <person name="Mitchell J.A."/>
        </authorList>
    </citation>
    <scope>NUCLEOTIDE SEQUENCE [LARGE SCALE GENOMIC DNA]</scope>
    <source>
        <strain evidence="2">ULC066bin1</strain>
    </source>
</reference>
<comment type="caution">
    <text evidence="2">The sequence shown here is derived from an EMBL/GenBank/DDBJ whole genome shotgun (WGS) entry which is preliminary data.</text>
</comment>
<protein>
    <recommendedName>
        <fullName evidence="1">AAA+ ATPase domain-containing protein</fullName>
    </recommendedName>
</protein>
<name>A0A2W4WFG8_9CYAN</name>
<evidence type="ECO:0000313" key="2">
    <source>
        <dbReference type="EMBL" id="PZO40649.1"/>
    </source>
</evidence>
<dbReference type="InterPro" id="IPR027417">
    <property type="entry name" value="P-loop_NTPase"/>
</dbReference>
<dbReference type="AlphaFoldDB" id="A0A2W4WFG8"/>
<dbReference type="Proteomes" id="UP000249467">
    <property type="component" value="Unassembled WGS sequence"/>
</dbReference>
<evidence type="ECO:0000313" key="3">
    <source>
        <dbReference type="Proteomes" id="UP000249467"/>
    </source>
</evidence>
<dbReference type="Gene3D" id="3.40.50.300">
    <property type="entry name" value="P-loop containing nucleotide triphosphate hydrolases"/>
    <property type="match status" value="1"/>
</dbReference>
<organism evidence="2 3">
    <name type="scientific">Pseudanabaena frigida</name>
    <dbReference type="NCBI Taxonomy" id="945775"/>
    <lineage>
        <taxon>Bacteria</taxon>
        <taxon>Bacillati</taxon>
        <taxon>Cyanobacteriota</taxon>
        <taxon>Cyanophyceae</taxon>
        <taxon>Pseudanabaenales</taxon>
        <taxon>Pseudanabaenaceae</taxon>
        <taxon>Pseudanabaena</taxon>
    </lineage>
</organism>
<feature type="domain" description="AAA+ ATPase" evidence="1">
    <location>
        <begin position="121"/>
        <end position="260"/>
    </location>
</feature>
<sequence>MDKKVTHTGISNPTFGDNAQTEISQNINHEPNKLAEKIGVVAQPHSIVNIGILKVGDSNYTEQDKNRLEIARTKKLDEMYRESIAWCKTRFRAVIGDKQKAAELANDFSLGLPPANLDLKAQGLFILTGDFGVGKTLIVQRIFQNAVKAALENPNAQIPVYLKTDTWRQDKSLRAIIEDEADTLGDIKTQGAIIIIDELDKAPVNEAFEIIKQSDCLTEIWQKTKIIITSRPIQNIEDTYEDNLIRIPPLTFEQAHHLIESISGQEVNPMRLRDLGASVKEVITYPLFTLLLGRYWKEGDARPISTRAELLSKLVEDSLQQAGASQEADKHLIKLAVRSIEFGNKAVPLADIDLSKSEQQALLDSRLVVRQSGGITFPLSIFTQWFAYLALEENPAQIEKYLQDPEQLENWRYALIVAIGISSQIIVSKILTPIIEKYPSFAVEIIRGSLSNSLSSQRASLPPLQECGEQLRVSMSAWVKGIGNLARLIAPIREDGTLCPVGLEIRHDNFLESGWYLGKEKLADIQKLPDDNYITRSTWGNFQGRRPSHQSA</sequence>
<dbReference type="SMART" id="SM00382">
    <property type="entry name" value="AAA"/>
    <property type="match status" value="1"/>
</dbReference>
<dbReference type="SUPFAM" id="SSF52540">
    <property type="entry name" value="P-loop containing nucleoside triphosphate hydrolases"/>
    <property type="match status" value="1"/>
</dbReference>
<proteinExistence type="predicted"/>
<reference evidence="2 3" key="2">
    <citation type="submission" date="2018-06" db="EMBL/GenBank/DDBJ databases">
        <title>Metagenomic assembly of (sub)arctic Cyanobacteria and their associated microbiome from non-axenic cultures.</title>
        <authorList>
            <person name="Baurain D."/>
        </authorList>
    </citation>
    <scope>NUCLEOTIDE SEQUENCE [LARGE SCALE GENOMIC DNA]</scope>
    <source>
        <strain evidence="2">ULC066bin1</strain>
    </source>
</reference>
<gene>
    <name evidence="2" type="ORF">DCF19_12255</name>
</gene>